<dbReference type="InterPro" id="IPR013088">
    <property type="entry name" value="Znf_NHR/GATA"/>
</dbReference>
<sequence>MSSDQPTHCSICGNHAFCCYYGVACCNSCKSFFRRVVLGSGRRQFQCPLNGFCHLKQGSRLCRHCRFQKCIQVGMKPQGTFFENILQTSMFLVNPTEEQAALAFMIVALNSAAPNLSPSSNCLIAKDRLQFVRALMRTVPMTKSSSCWVHKYHQLYNLVDQCFRVATTLKEILLLHYLEHGNRLPKFICELIL</sequence>
<accession>A0AA39HG66</accession>
<comment type="similarity">
    <text evidence="2">Belongs to the nuclear hormone receptor family.</text>
</comment>
<keyword evidence="5" id="KW-0862">Zinc</keyword>
<keyword evidence="8" id="KW-0804">Transcription</keyword>
<evidence type="ECO:0000313" key="13">
    <source>
        <dbReference type="Proteomes" id="UP001175271"/>
    </source>
</evidence>
<evidence type="ECO:0000256" key="8">
    <source>
        <dbReference type="ARBA" id="ARBA00023163"/>
    </source>
</evidence>
<evidence type="ECO:0000259" key="11">
    <source>
        <dbReference type="PROSITE" id="PS51030"/>
    </source>
</evidence>
<protein>
    <recommendedName>
        <fullName evidence="11">Nuclear receptor domain-containing protein</fullName>
    </recommendedName>
</protein>
<dbReference type="SUPFAM" id="SSF57716">
    <property type="entry name" value="Glucocorticoid receptor-like (DNA-binding domain)"/>
    <property type="match status" value="1"/>
</dbReference>
<keyword evidence="9" id="KW-0675">Receptor</keyword>
<dbReference type="SMART" id="SM00399">
    <property type="entry name" value="ZnF_C4"/>
    <property type="match status" value="1"/>
</dbReference>
<dbReference type="CDD" id="cd06960">
    <property type="entry name" value="NR_DBD_HNF4A"/>
    <property type="match status" value="1"/>
</dbReference>
<evidence type="ECO:0000256" key="9">
    <source>
        <dbReference type="ARBA" id="ARBA00023170"/>
    </source>
</evidence>
<dbReference type="Pfam" id="PF00105">
    <property type="entry name" value="zf-C4"/>
    <property type="match status" value="1"/>
</dbReference>
<dbReference type="InterPro" id="IPR001628">
    <property type="entry name" value="Znf_hrmn_rcpt"/>
</dbReference>
<evidence type="ECO:0000256" key="1">
    <source>
        <dbReference type="ARBA" id="ARBA00004123"/>
    </source>
</evidence>
<dbReference type="GO" id="GO:0008270">
    <property type="term" value="F:zinc ion binding"/>
    <property type="evidence" value="ECO:0007669"/>
    <property type="project" value="UniProtKB-KW"/>
</dbReference>
<dbReference type="GO" id="GO:0000978">
    <property type="term" value="F:RNA polymerase II cis-regulatory region sequence-specific DNA binding"/>
    <property type="evidence" value="ECO:0007669"/>
    <property type="project" value="InterPro"/>
</dbReference>
<gene>
    <name evidence="12" type="ORF">QR680_017885</name>
</gene>
<keyword evidence="4" id="KW-0863">Zinc-finger</keyword>
<dbReference type="GO" id="GO:0005634">
    <property type="term" value="C:nucleus"/>
    <property type="evidence" value="ECO:0007669"/>
    <property type="project" value="UniProtKB-SubCell"/>
</dbReference>
<keyword evidence="10" id="KW-0539">Nucleus</keyword>
<dbReference type="GO" id="GO:0003700">
    <property type="term" value="F:DNA-binding transcription factor activity"/>
    <property type="evidence" value="ECO:0007669"/>
    <property type="project" value="InterPro"/>
</dbReference>
<organism evidence="12 13">
    <name type="scientific">Steinernema hermaphroditum</name>
    <dbReference type="NCBI Taxonomy" id="289476"/>
    <lineage>
        <taxon>Eukaryota</taxon>
        <taxon>Metazoa</taxon>
        <taxon>Ecdysozoa</taxon>
        <taxon>Nematoda</taxon>
        <taxon>Chromadorea</taxon>
        <taxon>Rhabditida</taxon>
        <taxon>Tylenchina</taxon>
        <taxon>Panagrolaimomorpha</taxon>
        <taxon>Strongyloidoidea</taxon>
        <taxon>Steinernematidae</taxon>
        <taxon>Steinernema</taxon>
    </lineage>
</organism>
<reference evidence="12" key="1">
    <citation type="submission" date="2023-06" db="EMBL/GenBank/DDBJ databases">
        <title>Genomic analysis of the entomopathogenic nematode Steinernema hermaphroditum.</title>
        <authorList>
            <person name="Schwarz E.M."/>
            <person name="Heppert J.K."/>
            <person name="Baniya A."/>
            <person name="Schwartz H.T."/>
            <person name="Tan C.-H."/>
            <person name="Antoshechkin I."/>
            <person name="Sternberg P.W."/>
            <person name="Goodrich-Blair H."/>
            <person name="Dillman A.R."/>
        </authorList>
    </citation>
    <scope>NUCLEOTIDE SEQUENCE</scope>
    <source>
        <strain evidence="12">PS9179</strain>
        <tissue evidence="12">Whole animal</tissue>
    </source>
</reference>
<evidence type="ECO:0000256" key="4">
    <source>
        <dbReference type="ARBA" id="ARBA00022771"/>
    </source>
</evidence>
<dbReference type="EMBL" id="JAUCMV010000004">
    <property type="protein sequence ID" value="KAK0405261.1"/>
    <property type="molecule type" value="Genomic_DNA"/>
</dbReference>
<keyword evidence="7" id="KW-0238">DNA-binding</keyword>
<evidence type="ECO:0000256" key="10">
    <source>
        <dbReference type="ARBA" id="ARBA00023242"/>
    </source>
</evidence>
<dbReference type="PRINTS" id="PR00047">
    <property type="entry name" value="STROIDFINGER"/>
</dbReference>
<feature type="domain" description="Nuclear receptor" evidence="11">
    <location>
        <begin position="6"/>
        <end position="82"/>
    </location>
</feature>
<dbReference type="InterPro" id="IPR049636">
    <property type="entry name" value="HNF4-like_DBD"/>
</dbReference>
<keyword evidence="6" id="KW-0805">Transcription regulation</keyword>
<evidence type="ECO:0000256" key="2">
    <source>
        <dbReference type="ARBA" id="ARBA00005993"/>
    </source>
</evidence>
<proteinExistence type="inferred from homology"/>
<dbReference type="PROSITE" id="PS51030">
    <property type="entry name" value="NUCLEAR_REC_DBD_2"/>
    <property type="match status" value="1"/>
</dbReference>
<evidence type="ECO:0000256" key="6">
    <source>
        <dbReference type="ARBA" id="ARBA00023015"/>
    </source>
</evidence>
<comment type="caution">
    <text evidence="12">The sequence shown here is derived from an EMBL/GenBank/DDBJ whole genome shotgun (WGS) entry which is preliminary data.</text>
</comment>
<evidence type="ECO:0000256" key="3">
    <source>
        <dbReference type="ARBA" id="ARBA00022723"/>
    </source>
</evidence>
<keyword evidence="13" id="KW-1185">Reference proteome</keyword>
<comment type="subcellular location">
    <subcellularLocation>
        <location evidence="1">Nucleus</location>
    </subcellularLocation>
</comment>
<dbReference type="PANTHER" id="PTHR45886">
    <property type="entry name" value="NUCLEAR HORMONE RECEPTOR FAMILY-RELATED-RELATED"/>
    <property type="match status" value="1"/>
</dbReference>
<evidence type="ECO:0000256" key="7">
    <source>
        <dbReference type="ARBA" id="ARBA00023125"/>
    </source>
</evidence>
<dbReference type="PROSITE" id="PS00031">
    <property type="entry name" value="NUCLEAR_REC_DBD_1"/>
    <property type="match status" value="1"/>
</dbReference>
<name>A0AA39HG66_9BILA</name>
<dbReference type="Proteomes" id="UP001175271">
    <property type="component" value="Unassembled WGS sequence"/>
</dbReference>
<evidence type="ECO:0000256" key="5">
    <source>
        <dbReference type="ARBA" id="ARBA00022833"/>
    </source>
</evidence>
<keyword evidence="3" id="KW-0479">Metal-binding</keyword>
<dbReference type="PANTHER" id="PTHR45886:SF18">
    <property type="entry name" value="NR LBD DOMAIN-CONTAINING PROTEIN-RELATED"/>
    <property type="match status" value="1"/>
</dbReference>
<dbReference type="AlphaFoldDB" id="A0AA39HG66"/>
<dbReference type="Gene3D" id="3.30.50.10">
    <property type="entry name" value="Erythroid Transcription Factor GATA-1, subunit A"/>
    <property type="match status" value="1"/>
</dbReference>
<evidence type="ECO:0000313" key="12">
    <source>
        <dbReference type="EMBL" id="KAK0405261.1"/>
    </source>
</evidence>